<dbReference type="InParanoid" id="A0A067N376"/>
<gene>
    <name evidence="1" type="ORF">PLEOSDRAFT_35884</name>
</gene>
<dbReference type="Proteomes" id="UP000027073">
    <property type="component" value="Unassembled WGS sequence"/>
</dbReference>
<protein>
    <recommendedName>
        <fullName evidence="3">HTH CENPB-type domain-containing protein</fullName>
    </recommendedName>
</protein>
<dbReference type="AlphaFoldDB" id="A0A067N376"/>
<evidence type="ECO:0008006" key="3">
    <source>
        <dbReference type="Google" id="ProtNLM"/>
    </source>
</evidence>
<dbReference type="VEuPathDB" id="FungiDB:PLEOSDRAFT_35884"/>
<organism evidence="1 2">
    <name type="scientific">Pleurotus ostreatus (strain PC15)</name>
    <name type="common">Oyster mushroom</name>
    <dbReference type="NCBI Taxonomy" id="1137138"/>
    <lineage>
        <taxon>Eukaryota</taxon>
        <taxon>Fungi</taxon>
        <taxon>Dikarya</taxon>
        <taxon>Basidiomycota</taxon>
        <taxon>Agaricomycotina</taxon>
        <taxon>Agaricomycetes</taxon>
        <taxon>Agaricomycetidae</taxon>
        <taxon>Agaricales</taxon>
        <taxon>Pleurotineae</taxon>
        <taxon>Pleurotaceae</taxon>
        <taxon>Pleurotus</taxon>
    </lineage>
</organism>
<evidence type="ECO:0000313" key="1">
    <source>
        <dbReference type="EMBL" id="KDQ22463.1"/>
    </source>
</evidence>
<dbReference type="EMBL" id="KL198014">
    <property type="protein sequence ID" value="KDQ22463.1"/>
    <property type="molecule type" value="Genomic_DNA"/>
</dbReference>
<dbReference type="OrthoDB" id="3265672at2759"/>
<proteinExistence type="predicted"/>
<dbReference type="HOGENOM" id="CLU_172005_0_0_1"/>
<name>A0A067N376_PLEO1</name>
<sequence length="98" mass="11211">MTLSSLHDFASGALGKHVGENWPSRFVTRHPEIKVKLTTTLEACRARSLNRTNVDKYFNILEEVIAKYAIRPENIWNMDEKGLVLGDSARRRALVDRD</sequence>
<reference evidence="2" key="1">
    <citation type="journal article" date="2014" name="Proc. Natl. Acad. Sci. U.S.A.">
        <title>Extensive sampling of basidiomycete genomes demonstrates inadequacy of the white-rot/brown-rot paradigm for wood decay fungi.</title>
        <authorList>
            <person name="Riley R."/>
            <person name="Salamov A.A."/>
            <person name="Brown D.W."/>
            <person name="Nagy L.G."/>
            <person name="Floudas D."/>
            <person name="Held B.W."/>
            <person name="Levasseur A."/>
            <person name="Lombard V."/>
            <person name="Morin E."/>
            <person name="Otillar R."/>
            <person name="Lindquist E.A."/>
            <person name="Sun H."/>
            <person name="LaButti K.M."/>
            <person name="Schmutz J."/>
            <person name="Jabbour D."/>
            <person name="Luo H."/>
            <person name="Baker S.E."/>
            <person name="Pisabarro A.G."/>
            <person name="Walton J.D."/>
            <person name="Blanchette R.A."/>
            <person name="Henrissat B."/>
            <person name="Martin F."/>
            <person name="Cullen D."/>
            <person name="Hibbett D.S."/>
            <person name="Grigoriev I.V."/>
        </authorList>
    </citation>
    <scope>NUCLEOTIDE SEQUENCE [LARGE SCALE GENOMIC DNA]</scope>
    <source>
        <strain evidence="2">PC15</strain>
    </source>
</reference>
<accession>A0A067N376</accession>
<evidence type="ECO:0000313" key="2">
    <source>
        <dbReference type="Proteomes" id="UP000027073"/>
    </source>
</evidence>